<dbReference type="Proteomes" id="UP000267821">
    <property type="component" value="Unassembled WGS sequence"/>
</dbReference>
<name>A0A3N4L9B7_9PEZI</name>
<dbReference type="EMBL" id="ML121588">
    <property type="protein sequence ID" value="RPB19494.1"/>
    <property type="molecule type" value="Genomic_DNA"/>
</dbReference>
<protein>
    <recommendedName>
        <fullName evidence="1">HNH nuclease domain-containing protein</fullName>
    </recommendedName>
</protein>
<sequence>MSHNVSGRDGVFMTGIRARNGKCVVSAVMNPRLGVSRREWAGFEVAYIFPLEKEDPVWILGNLGRWITDMDDTNGSSKINSLQNGMLLGADIHTLFDQYTISVDPDRWHFRQSIFSNMRGAGEPILEHDFSGRDMIGVISKETKWKSRLA</sequence>
<reference evidence="2 3" key="1">
    <citation type="journal article" date="2018" name="Nat. Ecol. Evol.">
        <title>Pezizomycetes genomes reveal the molecular basis of ectomycorrhizal truffle lifestyle.</title>
        <authorList>
            <person name="Murat C."/>
            <person name="Payen T."/>
            <person name="Noel B."/>
            <person name="Kuo A."/>
            <person name="Morin E."/>
            <person name="Chen J."/>
            <person name="Kohler A."/>
            <person name="Krizsan K."/>
            <person name="Balestrini R."/>
            <person name="Da Silva C."/>
            <person name="Montanini B."/>
            <person name="Hainaut M."/>
            <person name="Levati E."/>
            <person name="Barry K.W."/>
            <person name="Belfiori B."/>
            <person name="Cichocki N."/>
            <person name="Clum A."/>
            <person name="Dockter R.B."/>
            <person name="Fauchery L."/>
            <person name="Guy J."/>
            <person name="Iotti M."/>
            <person name="Le Tacon F."/>
            <person name="Lindquist E.A."/>
            <person name="Lipzen A."/>
            <person name="Malagnac F."/>
            <person name="Mello A."/>
            <person name="Molinier V."/>
            <person name="Miyauchi S."/>
            <person name="Poulain J."/>
            <person name="Riccioni C."/>
            <person name="Rubini A."/>
            <person name="Sitrit Y."/>
            <person name="Splivallo R."/>
            <person name="Traeger S."/>
            <person name="Wang M."/>
            <person name="Zifcakova L."/>
            <person name="Wipf D."/>
            <person name="Zambonelli A."/>
            <person name="Paolocci F."/>
            <person name="Nowrousian M."/>
            <person name="Ottonello S."/>
            <person name="Baldrian P."/>
            <person name="Spatafora J.W."/>
            <person name="Henrissat B."/>
            <person name="Nagy L.G."/>
            <person name="Aury J.M."/>
            <person name="Wincker P."/>
            <person name="Grigoriev I.V."/>
            <person name="Bonfante P."/>
            <person name="Martin F.M."/>
        </authorList>
    </citation>
    <scope>NUCLEOTIDE SEQUENCE [LARGE SCALE GENOMIC DNA]</scope>
    <source>
        <strain evidence="2 3">ATCC MYA-4762</strain>
    </source>
</reference>
<organism evidence="2 3">
    <name type="scientific">Terfezia boudieri ATCC MYA-4762</name>
    <dbReference type="NCBI Taxonomy" id="1051890"/>
    <lineage>
        <taxon>Eukaryota</taxon>
        <taxon>Fungi</taxon>
        <taxon>Dikarya</taxon>
        <taxon>Ascomycota</taxon>
        <taxon>Pezizomycotina</taxon>
        <taxon>Pezizomycetes</taxon>
        <taxon>Pezizales</taxon>
        <taxon>Pezizaceae</taxon>
        <taxon>Terfezia</taxon>
    </lineage>
</organism>
<dbReference type="AlphaFoldDB" id="A0A3N4L9B7"/>
<dbReference type="STRING" id="1051890.A0A3N4L9B7"/>
<proteinExistence type="predicted"/>
<evidence type="ECO:0000313" key="2">
    <source>
        <dbReference type="EMBL" id="RPB19494.1"/>
    </source>
</evidence>
<dbReference type="InterPro" id="IPR003615">
    <property type="entry name" value="HNH_nuc"/>
</dbReference>
<dbReference type="InParanoid" id="A0A3N4L9B7"/>
<keyword evidence="3" id="KW-1185">Reference proteome</keyword>
<dbReference type="Pfam" id="PF13391">
    <property type="entry name" value="HNH_2"/>
    <property type="match status" value="1"/>
</dbReference>
<feature type="domain" description="HNH nuclease" evidence="1">
    <location>
        <begin position="23"/>
        <end position="104"/>
    </location>
</feature>
<evidence type="ECO:0000259" key="1">
    <source>
        <dbReference type="Pfam" id="PF13391"/>
    </source>
</evidence>
<dbReference type="OrthoDB" id="2142759at2759"/>
<evidence type="ECO:0000313" key="3">
    <source>
        <dbReference type="Proteomes" id="UP000267821"/>
    </source>
</evidence>
<gene>
    <name evidence="2" type="ORF">L211DRAFT_863628</name>
</gene>
<accession>A0A3N4L9B7</accession>